<dbReference type="PANTHER" id="PTHR43767:SF1">
    <property type="entry name" value="NONRIBOSOMAL PEPTIDE SYNTHASE PES1 (EUROFUNG)-RELATED"/>
    <property type="match status" value="1"/>
</dbReference>
<evidence type="ECO:0000313" key="3">
    <source>
        <dbReference type="EMBL" id="GAA4236183.1"/>
    </source>
</evidence>
<evidence type="ECO:0000259" key="1">
    <source>
        <dbReference type="Pfam" id="PF00501"/>
    </source>
</evidence>
<dbReference type="InterPro" id="IPR050237">
    <property type="entry name" value="ATP-dep_AMP-bd_enzyme"/>
</dbReference>
<feature type="domain" description="AMP-dependent synthetase/ligase" evidence="1">
    <location>
        <begin position="14"/>
        <end position="377"/>
    </location>
</feature>
<proteinExistence type="predicted"/>
<dbReference type="InterPro" id="IPR045851">
    <property type="entry name" value="AMP-bd_C_sf"/>
</dbReference>
<reference evidence="4" key="1">
    <citation type="journal article" date="2019" name="Int. J. Syst. Evol. Microbiol.">
        <title>The Global Catalogue of Microorganisms (GCM) 10K type strain sequencing project: providing services to taxonomists for standard genome sequencing and annotation.</title>
        <authorList>
            <consortium name="The Broad Institute Genomics Platform"/>
            <consortium name="The Broad Institute Genome Sequencing Center for Infectious Disease"/>
            <person name="Wu L."/>
            <person name="Ma J."/>
        </authorList>
    </citation>
    <scope>NUCLEOTIDE SEQUENCE [LARGE SCALE GENOMIC DNA]</scope>
    <source>
        <strain evidence="4">JCM 17440</strain>
    </source>
</reference>
<evidence type="ECO:0000259" key="2">
    <source>
        <dbReference type="Pfam" id="PF13193"/>
    </source>
</evidence>
<dbReference type="Gene3D" id="3.30.300.30">
    <property type="match status" value="1"/>
</dbReference>
<feature type="domain" description="AMP-binding enzyme C-terminal" evidence="2">
    <location>
        <begin position="427"/>
        <end position="502"/>
    </location>
</feature>
<dbReference type="InterPro" id="IPR025110">
    <property type="entry name" value="AMP-bd_C"/>
</dbReference>
<dbReference type="SUPFAM" id="SSF56801">
    <property type="entry name" value="Acetyl-CoA synthetase-like"/>
    <property type="match status" value="1"/>
</dbReference>
<dbReference type="EMBL" id="BAABAS010000015">
    <property type="protein sequence ID" value="GAA4236183.1"/>
    <property type="molecule type" value="Genomic_DNA"/>
</dbReference>
<organism evidence="3 4">
    <name type="scientific">Actinomadura meridiana</name>
    <dbReference type="NCBI Taxonomy" id="559626"/>
    <lineage>
        <taxon>Bacteria</taxon>
        <taxon>Bacillati</taxon>
        <taxon>Actinomycetota</taxon>
        <taxon>Actinomycetes</taxon>
        <taxon>Streptosporangiales</taxon>
        <taxon>Thermomonosporaceae</taxon>
        <taxon>Actinomadura</taxon>
    </lineage>
</organism>
<evidence type="ECO:0000313" key="4">
    <source>
        <dbReference type="Proteomes" id="UP001501710"/>
    </source>
</evidence>
<dbReference type="InterPro" id="IPR042099">
    <property type="entry name" value="ANL_N_sf"/>
</dbReference>
<dbReference type="PANTHER" id="PTHR43767">
    <property type="entry name" value="LONG-CHAIN-FATTY-ACID--COA LIGASE"/>
    <property type="match status" value="1"/>
</dbReference>
<protein>
    <submittedName>
        <fullName evidence="3">Crotonobetaine/carnitine-CoA ligase</fullName>
    </submittedName>
</protein>
<name>A0ABP8C9R0_9ACTN</name>
<dbReference type="Pfam" id="PF13193">
    <property type="entry name" value="AMP-binding_C"/>
    <property type="match status" value="1"/>
</dbReference>
<sequence>MLDMLGHRTLNDLLDERVERYPDKPWLVHENEIGDVTEYSYAQFAELTRRVAAGLRGLGIGADDKVALALGNVPEFVVAFFAVARLGAVVVPCNLRNHPAEIAHVIRAADARLLIGTDATLDDLDDRLPGADRLVRVGFGDVPGRRSWRELIAAEPWPDGVAVAEERPAQILFTSGTTARPKGVLVTHANLLFAGEMVVRSYLLDDTDRLLTALPLFHLNAQVLSMLAALTAGGTLIVLAEYHASTFWAQIRAHRATQTSLVGMLVRTLLAQPSDPSDSRHALRRVSFALNVTDPERAAFEERFAVELINGYGLSEAVAGVAVCPVNGPKRWPSVGLPAMERRVRLAGPDGAEVGVGEVGEIQVHGVPGRTLMLGYYRDPEATAAALRDGWLSTGDYAYADADGYLYFFDRKKDVIKRAGENISASEVEMVLTEHPLVARAAVVSAPDPVRDEAVRAVLQLAPGAALSEAELLAHCRDRLAAYKVPSIVEFRDELPLTSVGKVDKRQLRSERAPLPGGRSS</sequence>
<dbReference type="InterPro" id="IPR000873">
    <property type="entry name" value="AMP-dep_synth/lig_dom"/>
</dbReference>
<dbReference type="GO" id="GO:0016874">
    <property type="term" value="F:ligase activity"/>
    <property type="evidence" value="ECO:0007669"/>
    <property type="project" value="UniProtKB-KW"/>
</dbReference>
<dbReference type="Gene3D" id="3.40.50.12780">
    <property type="entry name" value="N-terminal domain of ligase-like"/>
    <property type="match status" value="1"/>
</dbReference>
<dbReference type="Proteomes" id="UP001501710">
    <property type="component" value="Unassembled WGS sequence"/>
</dbReference>
<dbReference type="Pfam" id="PF00501">
    <property type="entry name" value="AMP-binding"/>
    <property type="match status" value="1"/>
</dbReference>
<keyword evidence="4" id="KW-1185">Reference proteome</keyword>
<comment type="caution">
    <text evidence="3">The sequence shown here is derived from an EMBL/GenBank/DDBJ whole genome shotgun (WGS) entry which is preliminary data.</text>
</comment>
<accession>A0ABP8C9R0</accession>
<keyword evidence="3" id="KW-0436">Ligase</keyword>
<gene>
    <name evidence="3" type="primary">caiC_1</name>
    <name evidence="3" type="ORF">GCM10022254_45190</name>
</gene>